<proteinExistence type="inferred from homology"/>
<dbReference type="FunFam" id="2.130.10.120:FF:000001">
    <property type="entry name" value="Prolyl endopeptidase"/>
    <property type="match status" value="1"/>
</dbReference>
<dbReference type="InterPro" id="IPR002471">
    <property type="entry name" value="Pept_S9_AS"/>
</dbReference>
<dbReference type="PANTHER" id="PTHR42881:SF2">
    <property type="entry name" value="PROLYL ENDOPEPTIDASE"/>
    <property type="match status" value="1"/>
</dbReference>
<dbReference type="Gene3D" id="2.130.10.120">
    <property type="entry name" value="Prolyl oligopeptidase, N-terminal domain"/>
    <property type="match status" value="1"/>
</dbReference>
<keyword evidence="12" id="KW-1185">Reference proteome</keyword>
<evidence type="ECO:0000259" key="9">
    <source>
        <dbReference type="Pfam" id="PF02897"/>
    </source>
</evidence>
<dbReference type="RefSeq" id="WP_134383421.1">
    <property type="nucleotide sequence ID" value="NZ_BMWW01000009.1"/>
</dbReference>
<evidence type="ECO:0000313" key="13">
    <source>
        <dbReference type="Proteomes" id="UP000619512"/>
    </source>
</evidence>
<keyword evidence="6" id="KW-0720">Serine protease</keyword>
<dbReference type="EMBL" id="BMWW01000009">
    <property type="protein sequence ID" value="GGZ05254.1"/>
    <property type="molecule type" value="Genomic_DNA"/>
</dbReference>
<feature type="domain" description="Peptidase S9A N-terminal" evidence="9">
    <location>
        <begin position="38"/>
        <end position="442"/>
    </location>
</feature>
<protein>
    <recommendedName>
        <fullName evidence="3">prolyl oligopeptidase</fullName>
        <ecNumber evidence="3">3.4.21.26</ecNumber>
    </recommendedName>
</protein>
<dbReference type="FunFam" id="3.40.50.1820:FF:000005">
    <property type="entry name" value="Prolyl endopeptidase"/>
    <property type="match status" value="1"/>
</dbReference>
<evidence type="ECO:0000259" key="8">
    <source>
        <dbReference type="Pfam" id="PF00326"/>
    </source>
</evidence>
<feature type="signal peptide" evidence="7">
    <location>
        <begin position="1"/>
        <end position="22"/>
    </location>
</feature>
<reference evidence="10" key="1">
    <citation type="journal article" date="2014" name="Int. J. Syst. Evol. Microbiol.">
        <title>Complete genome sequence of Corynebacterium casei LMG S-19264T (=DSM 44701T), isolated from a smear-ripened cheese.</title>
        <authorList>
            <consortium name="US DOE Joint Genome Institute (JGI-PGF)"/>
            <person name="Walter F."/>
            <person name="Albersmeier A."/>
            <person name="Kalinowski J."/>
            <person name="Ruckert C."/>
        </authorList>
    </citation>
    <scope>NUCLEOTIDE SEQUENCE</scope>
    <source>
        <strain evidence="10">KCTC 12344</strain>
    </source>
</reference>
<evidence type="ECO:0000256" key="2">
    <source>
        <dbReference type="ARBA" id="ARBA00005228"/>
    </source>
</evidence>
<dbReference type="InterPro" id="IPR029058">
    <property type="entry name" value="AB_hydrolase_fold"/>
</dbReference>
<dbReference type="PANTHER" id="PTHR42881">
    <property type="entry name" value="PROLYL ENDOPEPTIDASE"/>
    <property type="match status" value="1"/>
</dbReference>
<dbReference type="InterPro" id="IPR001375">
    <property type="entry name" value="Peptidase_S9_cat"/>
</dbReference>
<dbReference type="AlphaFoldDB" id="A0A4P7B9G6"/>
<dbReference type="Pfam" id="PF00326">
    <property type="entry name" value="Peptidase_S9"/>
    <property type="match status" value="1"/>
</dbReference>
<dbReference type="Proteomes" id="UP000294359">
    <property type="component" value="Chromosome"/>
</dbReference>
<dbReference type="SUPFAM" id="SSF50993">
    <property type="entry name" value="Peptidase/esterase 'gauge' domain"/>
    <property type="match status" value="1"/>
</dbReference>
<dbReference type="PROSITE" id="PS00708">
    <property type="entry name" value="PRO_ENDOPEP_SER"/>
    <property type="match status" value="1"/>
</dbReference>
<evidence type="ECO:0000256" key="5">
    <source>
        <dbReference type="ARBA" id="ARBA00022801"/>
    </source>
</evidence>
<dbReference type="GO" id="GO:0070012">
    <property type="term" value="F:oligopeptidase activity"/>
    <property type="evidence" value="ECO:0007669"/>
    <property type="project" value="TreeGrafter"/>
</dbReference>
<gene>
    <name evidence="11" type="ORF">E1742_02615</name>
    <name evidence="10" type="ORF">GCM10007388_43610</name>
</gene>
<keyword evidence="5" id="KW-0378">Hydrolase</keyword>
<dbReference type="Pfam" id="PF02897">
    <property type="entry name" value="Peptidase_S9_N"/>
    <property type="match status" value="1"/>
</dbReference>
<dbReference type="PRINTS" id="PR00862">
    <property type="entry name" value="PROLIGOPTASE"/>
</dbReference>
<dbReference type="InterPro" id="IPR023302">
    <property type="entry name" value="Pept_S9A_N"/>
</dbReference>
<evidence type="ECO:0000256" key="6">
    <source>
        <dbReference type="ARBA" id="ARBA00022825"/>
    </source>
</evidence>
<dbReference type="SUPFAM" id="SSF53474">
    <property type="entry name" value="alpha/beta-Hydrolases"/>
    <property type="match status" value="1"/>
</dbReference>
<comment type="catalytic activity">
    <reaction evidence="1">
        <text>Hydrolysis of Pro-|-Xaa &gt;&gt; Ala-|-Xaa in oligopeptides.</text>
        <dbReference type="EC" id="3.4.21.26"/>
    </reaction>
</comment>
<keyword evidence="4" id="KW-0645">Protease</keyword>
<name>A0A4P7B9G6_9BURK</name>
<evidence type="ECO:0000313" key="12">
    <source>
        <dbReference type="Proteomes" id="UP000294359"/>
    </source>
</evidence>
<feature type="domain" description="Peptidase S9 prolyl oligopeptidase catalytic" evidence="8">
    <location>
        <begin position="500"/>
        <end position="714"/>
    </location>
</feature>
<evidence type="ECO:0000256" key="3">
    <source>
        <dbReference type="ARBA" id="ARBA00011897"/>
    </source>
</evidence>
<evidence type="ECO:0000313" key="11">
    <source>
        <dbReference type="EMBL" id="QBQ35181.1"/>
    </source>
</evidence>
<organism evidence="10 13">
    <name type="scientific">Pseudoduganella plicata</name>
    <dbReference type="NCBI Taxonomy" id="321984"/>
    <lineage>
        <taxon>Bacteria</taxon>
        <taxon>Pseudomonadati</taxon>
        <taxon>Pseudomonadota</taxon>
        <taxon>Betaproteobacteria</taxon>
        <taxon>Burkholderiales</taxon>
        <taxon>Oxalobacteraceae</taxon>
        <taxon>Telluria group</taxon>
        <taxon>Pseudoduganella</taxon>
    </lineage>
</organism>
<accession>A0A4P7B9G6</accession>
<dbReference type="InterPro" id="IPR002470">
    <property type="entry name" value="Peptidase_S9A"/>
</dbReference>
<dbReference type="InterPro" id="IPR051167">
    <property type="entry name" value="Prolyl_oligopep/macrocyclase"/>
</dbReference>
<sequence length="734" mass="80261">MAFRRVSLVLPLLAALGAEAFALPCAPGAAQGNPLTYPATQKVDQRDDYHGTTVADPYRWLEDANSAETKAWVEQQNKLTQGYLAQIPERAAIRARLTQLWNYERFSVPFREGGRYFYSRNDGLQNQAVLYTMKTLNDTPRLLLDPNKLAADGTVALADTTVSPDGKYLAYSTAASGSDWNEIRVRHIDSGKDTNDHIKWVKFSNTAWAHDGSGFYYSRYDEPDEATRLAGVNYFQKLYFHKLGTSQDKDVLVYDRPDQKEWGFSAEVTDDGRWLVISSSQGTDPKNRVFVKDLTKKDSKVVGLLEAFDASYSFIDNIGSVFYFVTDKEAPKSRIVAIDVRNSAPGAWREIVPQGAATLTGANIVNNGLVAQYLTDARSAVKVFDLQGKLLHDVTLPGIGSAGGFGGKRGDTETFYSYTSFTTPTTIYRYDLKTGKSQVYRQPKVDFDPDAYETRQEFFTSKDGTKVPMFIVAKKGVRFDGSNPTYLYGYGGFNVSLTPAFSVANLAWVEMGGVYVMANLRGGGEYGEAWHKAGTKLQKQNVFDDFIGAAEWLIANKVTAPAKLAIGGGSNGGLLVGAAMTQRPDLYAAALPAVGVMDMLRFHKFTIGWAWTSDYGSSDNPEQFKALLKYSPLHNLKPGTCYPATMVTTADHDDRVVPAHSFKFAATAQASQAGAAPILIRIDTKAGHGAGKPTSKQIEEVADKWGFLARTLNMKPSLAPVASAPPQPAAAGGQ</sequence>
<dbReference type="Proteomes" id="UP000619512">
    <property type="component" value="Unassembled WGS sequence"/>
</dbReference>
<comment type="similarity">
    <text evidence="2">Belongs to the peptidase S9A family.</text>
</comment>
<dbReference type="OrthoDB" id="9801421at2"/>
<reference evidence="10" key="3">
    <citation type="submission" date="2022-12" db="EMBL/GenBank/DDBJ databases">
        <authorList>
            <person name="Sun Q."/>
            <person name="Kim S."/>
        </authorList>
    </citation>
    <scope>NUCLEOTIDE SEQUENCE</scope>
    <source>
        <strain evidence="10">KCTC 12344</strain>
    </source>
</reference>
<dbReference type="EMBL" id="CP038026">
    <property type="protein sequence ID" value="QBQ35181.1"/>
    <property type="molecule type" value="Genomic_DNA"/>
</dbReference>
<evidence type="ECO:0000256" key="7">
    <source>
        <dbReference type="SAM" id="SignalP"/>
    </source>
</evidence>
<feature type="chain" id="PRO_5044606599" description="prolyl oligopeptidase" evidence="7">
    <location>
        <begin position="23"/>
        <end position="734"/>
    </location>
</feature>
<dbReference type="GO" id="GO:0004252">
    <property type="term" value="F:serine-type endopeptidase activity"/>
    <property type="evidence" value="ECO:0007669"/>
    <property type="project" value="UniProtKB-EC"/>
</dbReference>
<dbReference type="GO" id="GO:0005829">
    <property type="term" value="C:cytosol"/>
    <property type="evidence" value="ECO:0007669"/>
    <property type="project" value="TreeGrafter"/>
</dbReference>
<dbReference type="EC" id="3.4.21.26" evidence="3"/>
<keyword evidence="7" id="KW-0732">Signal</keyword>
<evidence type="ECO:0000256" key="4">
    <source>
        <dbReference type="ARBA" id="ARBA00022670"/>
    </source>
</evidence>
<evidence type="ECO:0000313" key="10">
    <source>
        <dbReference type="EMBL" id="GGZ05254.1"/>
    </source>
</evidence>
<dbReference type="Gene3D" id="3.40.50.1820">
    <property type="entry name" value="alpha/beta hydrolase"/>
    <property type="match status" value="1"/>
</dbReference>
<dbReference type="GO" id="GO:0006508">
    <property type="term" value="P:proteolysis"/>
    <property type="evidence" value="ECO:0007669"/>
    <property type="project" value="UniProtKB-KW"/>
</dbReference>
<evidence type="ECO:0000256" key="1">
    <source>
        <dbReference type="ARBA" id="ARBA00001070"/>
    </source>
</evidence>
<reference evidence="11 12" key="2">
    <citation type="submission" date="2019-03" db="EMBL/GenBank/DDBJ databases">
        <title>Draft Genome Sequences of Six Type Strains of the Genus Massilia.</title>
        <authorList>
            <person name="Miess H."/>
            <person name="Frediansyhah A."/>
            <person name="Gross H."/>
        </authorList>
    </citation>
    <scope>NUCLEOTIDE SEQUENCE [LARGE SCALE GENOMIC DNA]</scope>
    <source>
        <strain evidence="11 12">DSM 17505</strain>
    </source>
</reference>